<dbReference type="OrthoDB" id="7364384at2"/>
<organism evidence="3 4">
    <name type="scientific">Niveispirillum lacus</name>
    <dbReference type="NCBI Taxonomy" id="1981099"/>
    <lineage>
        <taxon>Bacteria</taxon>
        <taxon>Pseudomonadati</taxon>
        <taxon>Pseudomonadota</taxon>
        <taxon>Alphaproteobacteria</taxon>
        <taxon>Rhodospirillales</taxon>
        <taxon>Azospirillaceae</taxon>
        <taxon>Niveispirillum</taxon>
    </lineage>
</organism>
<feature type="transmembrane region" description="Helical" evidence="2">
    <location>
        <begin position="45"/>
        <end position="63"/>
    </location>
</feature>
<keyword evidence="2" id="KW-1133">Transmembrane helix</keyword>
<evidence type="ECO:0008006" key="5">
    <source>
        <dbReference type="Google" id="ProtNLM"/>
    </source>
</evidence>
<feature type="transmembrane region" description="Helical" evidence="2">
    <location>
        <begin position="137"/>
        <end position="163"/>
    </location>
</feature>
<evidence type="ECO:0000256" key="1">
    <source>
        <dbReference type="SAM" id="MobiDB-lite"/>
    </source>
</evidence>
<feature type="transmembrane region" description="Helical" evidence="2">
    <location>
        <begin position="214"/>
        <end position="233"/>
    </location>
</feature>
<sequence>MATGRGQCLWPGRTQSGGTRHTLDRTDPLPPSRTGLLQPGPPMRLSIALIAMLAMMLVPGPVLAASVPPGFSSGLAGPVLTYVHLFGLLGLGLWLDMQGRGTPGAGAGLALVVGVLAGLLTRAGLHLPYTGLALEASLLLLGGLLAATLTLPTLVGLVIAGIVGALHGISLSQWGGPVTRNALFWPGMLAGCVLVMSSGVGLSATLYQLGGGKASRVAGALIAVLGVLMLVNIL</sequence>
<dbReference type="AlphaFoldDB" id="A0A255Z1I8"/>
<dbReference type="Pfam" id="PF04955">
    <property type="entry name" value="HupE_UreJ"/>
    <property type="match status" value="1"/>
</dbReference>
<dbReference type="InterPro" id="IPR007038">
    <property type="entry name" value="HupE_UreJ"/>
</dbReference>
<proteinExistence type="predicted"/>
<accession>A0A255Z1I8</accession>
<protein>
    <recommendedName>
        <fullName evidence="5">Urease accessory protein UreJ</fullName>
    </recommendedName>
</protein>
<feature type="region of interest" description="Disordered" evidence="1">
    <location>
        <begin position="1"/>
        <end position="36"/>
    </location>
</feature>
<evidence type="ECO:0000256" key="2">
    <source>
        <dbReference type="SAM" id="Phobius"/>
    </source>
</evidence>
<evidence type="ECO:0000313" key="3">
    <source>
        <dbReference type="EMBL" id="OYQ34520.1"/>
    </source>
</evidence>
<feature type="transmembrane region" description="Helical" evidence="2">
    <location>
        <begin position="183"/>
        <end position="207"/>
    </location>
</feature>
<evidence type="ECO:0000313" key="4">
    <source>
        <dbReference type="Proteomes" id="UP000216998"/>
    </source>
</evidence>
<dbReference type="EMBL" id="NOXU01000028">
    <property type="protein sequence ID" value="OYQ34520.1"/>
    <property type="molecule type" value="Genomic_DNA"/>
</dbReference>
<gene>
    <name evidence="3" type="ORF">CHU95_10895</name>
</gene>
<dbReference type="Proteomes" id="UP000216998">
    <property type="component" value="Unassembled WGS sequence"/>
</dbReference>
<keyword evidence="2" id="KW-0812">Transmembrane</keyword>
<comment type="caution">
    <text evidence="3">The sequence shown here is derived from an EMBL/GenBank/DDBJ whole genome shotgun (WGS) entry which is preliminary data.</text>
</comment>
<keyword evidence="4" id="KW-1185">Reference proteome</keyword>
<name>A0A255Z1I8_9PROT</name>
<feature type="transmembrane region" description="Helical" evidence="2">
    <location>
        <begin position="107"/>
        <end position="125"/>
    </location>
</feature>
<keyword evidence="2" id="KW-0472">Membrane</keyword>
<reference evidence="3 4" key="1">
    <citation type="submission" date="2017-07" db="EMBL/GenBank/DDBJ databases">
        <title>Niveispirillum cyanobacteriorum sp. nov., isolated from cyanobacterial aggregates in a eutrophic lake.</title>
        <authorList>
            <person name="Cai H."/>
        </authorList>
    </citation>
    <scope>NUCLEOTIDE SEQUENCE [LARGE SCALE GENOMIC DNA]</scope>
    <source>
        <strain evidence="4">TH1-14</strain>
    </source>
</reference>
<feature type="transmembrane region" description="Helical" evidence="2">
    <location>
        <begin position="75"/>
        <end position="95"/>
    </location>
</feature>